<evidence type="ECO:0000313" key="9">
    <source>
        <dbReference type="EMBL" id="THH06929.1"/>
    </source>
</evidence>
<dbReference type="Proteomes" id="UP000310158">
    <property type="component" value="Unassembled WGS sequence"/>
</dbReference>
<evidence type="ECO:0000256" key="1">
    <source>
        <dbReference type="ARBA" id="ARBA00001971"/>
    </source>
</evidence>
<dbReference type="EMBL" id="SGPL01000826">
    <property type="protein sequence ID" value="THH06929.1"/>
    <property type="molecule type" value="Genomic_DNA"/>
</dbReference>
<evidence type="ECO:0000256" key="4">
    <source>
        <dbReference type="ARBA" id="ARBA00022723"/>
    </source>
</evidence>
<dbReference type="Gene3D" id="1.10.630.10">
    <property type="entry name" value="Cytochrome P450"/>
    <property type="match status" value="2"/>
</dbReference>
<name>A0A4S4L698_9AGAM</name>
<keyword evidence="4" id="KW-0479">Metal-binding</keyword>
<dbReference type="Pfam" id="PF00067">
    <property type="entry name" value="p450"/>
    <property type="match status" value="1"/>
</dbReference>
<evidence type="ECO:0000256" key="2">
    <source>
        <dbReference type="ARBA" id="ARBA00010617"/>
    </source>
</evidence>
<evidence type="ECO:0000313" key="10">
    <source>
        <dbReference type="Proteomes" id="UP000310158"/>
    </source>
</evidence>
<dbReference type="SUPFAM" id="SSF48264">
    <property type="entry name" value="Cytochrome P450"/>
    <property type="match status" value="2"/>
</dbReference>
<evidence type="ECO:0008006" key="11">
    <source>
        <dbReference type="Google" id="ProtNLM"/>
    </source>
</evidence>
<comment type="caution">
    <text evidence="9">The sequence shown here is derived from an EMBL/GenBank/DDBJ whole genome shotgun (WGS) entry which is preliminary data.</text>
</comment>
<keyword evidence="7" id="KW-0503">Monooxygenase</keyword>
<keyword evidence="10" id="KW-1185">Reference proteome</keyword>
<feature type="region of interest" description="Disordered" evidence="8">
    <location>
        <begin position="108"/>
        <end position="132"/>
    </location>
</feature>
<comment type="similarity">
    <text evidence="2">Belongs to the cytochrome P450 family.</text>
</comment>
<organism evidence="9 10">
    <name type="scientific">Bondarzewia mesenterica</name>
    <dbReference type="NCBI Taxonomy" id="1095465"/>
    <lineage>
        <taxon>Eukaryota</taxon>
        <taxon>Fungi</taxon>
        <taxon>Dikarya</taxon>
        <taxon>Basidiomycota</taxon>
        <taxon>Agaricomycotina</taxon>
        <taxon>Agaricomycetes</taxon>
        <taxon>Russulales</taxon>
        <taxon>Bondarzewiaceae</taxon>
        <taxon>Bondarzewia</taxon>
    </lineage>
</organism>
<keyword evidence="3" id="KW-0349">Heme</keyword>
<evidence type="ECO:0000256" key="5">
    <source>
        <dbReference type="ARBA" id="ARBA00023002"/>
    </source>
</evidence>
<feature type="compositionally biased region" description="Basic and acidic residues" evidence="8">
    <location>
        <begin position="108"/>
        <end position="119"/>
    </location>
</feature>
<evidence type="ECO:0000256" key="3">
    <source>
        <dbReference type="ARBA" id="ARBA00022617"/>
    </source>
</evidence>
<feature type="region of interest" description="Disordered" evidence="8">
    <location>
        <begin position="293"/>
        <end position="313"/>
    </location>
</feature>
<dbReference type="GO" id="GO:0005506">
    <property type="term" value="F:iron ion binding"/>
    <property type="evidence" value="ECO:0007669"/>
    <property type="project" value="InterPro"/>
</dbReference>
<proteinExistence type="inferred from homology"/>
<dbReference type="PANTHER" id="PTHR46300:SF7">
    <property type="entry name" value="P450, PUTATIVE (EUROFUNG)-RELATED"/>
    <property type="match status" value="1"/>
</dbReference>
<protein>
    <recommendedName>
        <fullName evidence="11">Cytochrome P450</fullName>
    </recommendedName>
</protein>
<sequence>MNGNISPVLAAGLIGLSAFLYSRLGKKRAPAPLPPAMGDLRKMGARPMVRMSIAPSPPALIALSPPALITLSPPALTALQSPIRIAHRRNRARQRVREIHHHPQRCPICDRHARPEESPLQRPPDAGHGRRLVGWDESPGLISFGNTWSEYRRMFAHFMGTRSKIDAFVDVLEEETHTYLKRILADPGAWVKHSHKLAGAIVLTLAYGYKATDEDDRLVNLVNEAMDQFSETTATNAFAVDIFPILRYVPEWFPGAAWKKKVPKYRTTLQDMLNSPYDWDKQQMQEPYDPVLSSTTLKTNKSPPTKNTFSNGPQRAYTAVHPSVTSPSIQPTHAFSPYPGGADTQKAQAELDAVIGTDRLPTLADRAHLPYFEALFTEIFRMYTLGPLGPSFLSNLHLHRASSPIIPHLISLNFLAREPELTDYCTYHRQFFKGPTTYADPEVFSPERFMASEGHAKETDPGSTCSDLGAGASPFSLLQLIHVKRCFAGLTRAICLSASFPSPRICPGIHLADASMWLACASVLAAFDIRPYMKDGKPVLLSGKYMDGTISHPELFECAIKPRLGAAAVEALLRAA</sequence>
<dbReference type="GO" id="GO:0004497">
    <property type="term" value="F:monooxygenase activity"/>
    <property type="evidence" value="ECO:0007669"/>
    <property type="project" value="UniProtKB-KW"/>
</dbReference>
<dbReference type="OrthoDB" id="2789670at2759"/>
<evidence type="ECO:0000256" key="6">
    <source>
        <dbReference type="ARBA" id="ARBA00023004"/>
    </source>
</evidence>
<dbReference type="GO" id="GO:0016705">
    <property type="term" value="F:oxidoreductase activity, acting on paired donors, with incorporation or reduction of molecular oxygen"/>
    <property type="evidence" value="ECO:0007669"/>
    <property type="project" value="InterPro"/>
</dbReference>
<accession>A0A4S4L698</accession>
<dbReference type="InterPro" id="IPR001128">
    <property type="entry name" value="Cyt_P450"/>
</dbReference>
<dbReference type="GO" id="GO:0020037">
    <property type="term" value="F:heme binding"/>
    <property type="evidence" value="ECO:0007669"/>
    <property type="project" value="InterPro"/>
</dbReference>
<comment type="cofactor">
    <cofactor evidence="1">
        <name>heme</name>
        <dbReference type="ChEBI" id="CHEBI:30413"/>
    </cofactor>
</comment>
<dbReference type="GO" id="GO:0016020">
    <property type="term" value="C:membrane"/>
    <property type="evidence" value="ECO:0007669"/>
    <property type="project" value="UniProtKB-SubCell"/>
</dbReference>
<dbReference type="InterPro" id="IPR036396">
    <property type="entry name" value="Cyt_P450_sf"/>
</dbReference>
<keyword evidence="5" id="KW-0560">Oxidoreductase</keyword>
<evidence type="ECO:0000256" key="8">
    <source>
        <dbReference type="SAM" id="MobiDB-lite"/>
    </source>
</evidence>
<dbReference type="AlphaFoldDB" id="A0A4S4L698"/>
<evidence type="ECO:0000256" key="7">
    <source>
        <dbReference type="ARBA" id="ARBA00023033"/>
    </source>
</evidence>
<dbReference type="PANTHER" id="PTHR46300">
    <property type="entry name" value="P450, PUTATIVE (EUROFUNG)-RELATED-RELATED"/>
    <property type="match status" value="1"/>
</dbReference>
<dbReference type="InterPro" id="IPR050364">
    <property type="entry name" value="Cytochrome_P450_fung"/>
</dbReference>
<keyword evidence="6" id="KW-0408">Iron</keyword>
<gene>
    <name evidence="9" type="ORF">EW146_g9466</name>
</gene>
<reference evidence="9 10" key="1">
    <citation type="submission" date="2019-02" db="EMBL/GenBank/DDBJ databases">
        <title>Genome sequencing of the rare red list fungi Bondarzewia mesenterica.</title>
        <authorList>
            <person name="Buettner E."/>
            <person name="Kellner H."/>
        </authorList>
    </citation>
    <scope>NUCLEOTIDE SEQUENCE [LARGE SCALE GENOMIC DNA]</scope>
    <source>
        <strain evidence="9 10">DSM 108281</strain>
    </source>
</reference>